<evidence type="ECO:0000256" key="6">
    <source>
        <dbReference type="ARBA" id="ARBA00023163"/>
    </source>
</evidence>
<dbReference type="Gene3D" id="1.10.10.10">
    <property type="entry name" value="Winged helix-like DNA-binding domain superfamily/Winged helix DNA-binding domain"/>
    <property type="match status" value="1"/>
</dbReference>
<comment type="caution">
    <text evidence="11">The sequence shown here is derived from an EMBL/GenBank/DDBJ whole genome shotgun (WGS) entry which is preliminary data.</text>
</comment>
<gene>
    <name evidence="11" type="ORF">GCM10017566_20630</name>
</gene>
<dbReference type="InterPro" id="IPR014284">
    <property type="entry name" value="RNA_pol_sigma-70_dom"/>
</dbReference>
<proteinExistence type="inferred from homology"/>
<accession>A0A8H9MCW3</accession>
<dbReference type="PANTHER" id="PTHR43133:SF65">
    <property type="entry name" value="ECF RNA POLYMERASE SIGMA FACTOR SIGG"/>
    <property type="match status" value="1"/>
</dbReference>
<reference evidence="11" key="2">
    <citation type="submission" date="2020-09" db="EMBL/GenBank/DDBJ databases">
        <authorList>
            <person name="Sun Q."/>
            <person name="Zhou Y."/>
        </authorList>
    </citation>
    <scope>NUCLEOTIDE SEQUENCE</scope>
    <source>
        <strain evidence="11">CGMCC 4.7679</strain>
    </source>
</reference>
<dbReference type="GO" id="GO:0003677">
    <property type="term" value="F:DNA binding"/>
    <property type="evidence" value="ECO:0007669"/>
    <property type="project" value="UniProtKB-KW"/>
</dbReference>
<dbReference type="NCBIfam" id="NF006089">
    <property type="entry name" value="PRK08241.1"/>
    <property type="match status" value="1"/>
</dbReference>
<evidence type="ECO:0000256" key="4">
    <source>
        <dbReference type="ARBA" id="ARBA00023082"/>
    </source>
</evidence>
<comment type="similarity">
    <text evidence="1 7">Belongs to the sigma-70 factor family. ECF subfamily.</text>
</comment>
<evidence type="ECO:0000259" key="10">
    <source>
        <dbReference type="Pfam" id="PF12680"/>
    </source>
</evidence>
<dbReference type="AlphaFoldDB" id="A0A8H9MCW3"/>
<dbReference type="Gene3D" id="3.10.450.50">
    <property type="match status" value="1"/>
</dbReference>
<evidence type="ECO:0000259" key="9">
    <source>
        <dbReference type="Pfam" id="PF08281"/>
    </source>
</evidence>
<dbReference type="InterPro" id="IPR000838">
    <property type="entry name" value="RNA_pol_sigma70_ECF_CS"/>
</dbReference>
<protein>
    <recommendedName>
        <fullName evidence="7">RNA polymerase sigma factor</fullName>
    </recommendedName>
</protein>
<dbReference type="InterPro" id="IPR013249">
    <property type="entry name" value="RNA_pol_sigma70_r4_t2"/>
</dbReference>
<dbReference type="InterPro" id="IPR036388">
    <property type="entry name" value="WH-like_DNA-bd_sf"/>
</dbReference>
<sequence length="331" mass="37118">MLVTMTMTERRADEDFLRQADPFRRELLAHCYRMLGSVHDAEDLVQETYLRAWKSYDRFEGRSSLRTWLYRIATRVCLTALESRGKRPLPTGLGAPGSDAGDELVQQTEVPWLEPVPDALVNSEQADPAAIVASRESIRLALIAALQHLPPRQRAVLVLRDVLQWRAAEVAEVLDTTTTAVNSILQRARAQLDEVTPQQDEVVEPSDAAQRELLDRYVSAFERKDIAAIVELFTKDAVWEMPPFTGWYQGAENIGRLIDLQCPAKGPGDMRLIPTSANGQPAFGLYLRDGEVYRPFNLPVLTLSESGVTHVASFFDTDLFAKFGLPEVLPR</sequence>
<evidence type="ECO:0000256" key="7">
    <source>
        <dbReference type="RuleBase" id="RU000716"/>
    </source>
</evidence>
<evidence type="ECO:0000259" key="8">
    <source>
        <dbReference type="Pfam" id="PF04542"/>
    </source>
</evidence>
<keyword evidence="4 7" id="KW-0731">Sigma factor</keyword>
<keyword evidence="5 7" id="KW-0238">DNA-binding</keyword>
<dbReference type="Pfam" id="PF12680">
    <property type="entry name" value="SnoaL_2"/>
    <property type="match status" value="1"/>
</dbReference>
<dbReference type="NCBIfam" id="TIGR02937">
    <property type="entry name" value="sigma70-ECF"/>
    <property type="match status" value="1"/>
</dbReference>
<organism evidence="11 12">
    <name type="scientific">Amycolatopsis bartoniae</name>
    <dbReference type="NCBI Taxonomy" id="941986"/>
    <lineage>
        <taxon>Bacteria</taxon>
        <taxon>Bacillati</taxon>
        <taxon>Actinomycetota</taxon>
        <taxon>Actinomycetes</taxon>
        <taxon>Pseudonocardiales</taxon>
        <taxon>Pseudonocardiaceae</taxon>
        <taxon>Amycolatopsis</taxon>
    </lineage>
</organism>
<reference evidence="11" key="1">
    <citation type="journal article" date="2014" name="Int. J. Syst. Evol. Microbiol.">
        <title>Complete genome sequence of Corynebacterium casei LMG S-19264T (=DSM 44701T), isolated from a smear-ripened cheese.</title>
        <authorList>
            <consortium name="US DOE Joint Genome Institute (JGI-PGF)"/>
            <person name="Walter F."/>
            <person name="Albersmeier A."/>
            <person name="Kalinowski J."/>
            <person name="Ruckert C."/>
        </authorList>
    </citation>
    <scope>NUCLEOTIDE SEQUENCE</scope>
    <source>
        <strain evidence="11">CGMCC 4.7679</strain>
    </source>
</reference>
<dbReference type="InterPro" id="IPR039425">
    <property type="entry name" value="RNA_pol_sigma-70-like"/>
</dbReference>
<dbReference type="Pfam" id="PF04542">
    <property type="entry name" value="Sigma70_r2"/>
    <property type="match status" value="1"/>
</dbReference>
<keyword evidence="12" id="KW-1185">Reference proteome</keyword>
<keyword evidence="3 7" id="KW-0805">Transcription regulation</keyword>
<evidence type="ECO:0000256" key="5">
    <source>
        <dbReference type="ARBA" id="ARBA00023125"/>
    </source>
</evidence>
<evidence type="ECO:0000256" key="2">
    <source>
        <dbReference type="ARBA" id="ARBA00011344"/>
    </source>
</evidence>
<dbReference type="SUPFAM" id="SSF54427">
    <property type="entry name" value="NTF2-like"/>
    <property type="match status" value="1"/>
</dbReference>
<dbReference type="SUPFAM" id="SSF88946">
    <property type="entry name" value="Sigma2 domain of RNA polymerase sigma factors"/>
    <property type="match status" value="1"/>
</dbReference>
<keyword evidence="6 7" id="KW-0804">Transcription</keyword>
<evidence type="ECO:0000313" key="12">
    <source>
        <dbReference type="Proteomes" id="UP000658656"/>
    </source>
</evidence>
<dbReference type="GO" id="GO:0006950">
    <property type="term" value="P:response to stress"/>
    <property type="evidence" value="ECO:0007669"/>
    <property type="project" value="UniProtKB-ARBA"/>
</dbReference>
<dbReference type="InterPro" id="IPR032710">
    <property type="entry name" value="NTF2-like_dom_sf"/>
</dbReference>
<dbReference type="InterPro" id="IPR007627">
    <property type="entry name" value="RNA_pol_sigma70_r2"/>
</dbReference>
<dbReference type="InterPro" id="IPR014305">
    <property type="entry name" value="RNA_pol_sigma-G_actinobac"/>
</dbReference>
<dbReference type="Proteomes" id="UP000658656">
    <property type="component" value="Unassembled WGS sequence"/>
</dbReference>
<feature type="domain" description="SnoaL-like" evidence="10">
    <location>
        <begin position="215"/>
        <end position="285"/>
    </location>
</feature>
<dbReference type="PANTHER" id="PTHR43133">
    <property type="entry name" value="RNA POLYMERASE ECF-TYPE SIGMA FACTO"/>
    <property type="match status" value="1"/>
</dbReference>
<dbReference type="InterPro" id="IPR013324">
    <property type="entry name" value="RNA_pol_sigma_r3/r4-like"/>
</dbReference>
<dbReference type="InterPro" id="IPR037401">
    <property type="entry name" value="SnoaL-like"/>
</dbReference>
<evidence type="ECO:0000256" key="3">
    <source>
        <dbReference type="ARBA" id="ARBA00023015"/>
    </source>
</evidence>
<dbReference type="InterPro" id="IPR013325">
    <property type="entry name" value="RNA_pol_sigma_r2"/>
</dbReference>
<dbReference type="Gene3D" id="1.10.1740.10">
    <property type="match status" value="1"/>
</dbReference>
<dbReference type="Pfam" id="PF08281">
    <property type="entry name" value="Sigma70_r4_2"/>
    <property type="match status" value="1"/>
</dbReference>
<dbReference type="NCBIfam" id="TIGR02960">
    <property type="entry name" value="SigX5"/>
    <property type="match status" value="1"/>
</dbReference>
<evidence type="ECO:0000313" key="11">
    <source>
        <dbReference type="EMBL" id="GHF47332.1"/>
    </source>
</evidence>
<evidence type="ECO:0000256" key="1">
    <source>
        <dbReference type="ARBA" id="ARBA00010641"/>
    </source>
</evidence>
<comment type="subunit">
    <text evidence="2">Interacts transiently with the RNA polymerase catalytic core formed by RpoA, RpoB, RpoC and RpoZ (2 alpha, 1 beta, 1 beta' and 1 omega subunit) to form the RNA polymerase holoenzyme that can initiate transcription.</text>
</comment>
<dbReference type="SUPFAM" id="SSF88659">
    <property type="entry name" value="Sigma3 and sigma4 domains of RNA polymerase sigma factors"/>
    <property type="match status" value="1"/>
</dbReference>
<dbReference type="PROSITE" id="PS01063">
    <property type="entry name" value="SIGMA70_ECF"/>
    <property type="match status" value="1"/>
</dbReference>
<feature type="domain" description="RNA polymerase sigma factor 70 region 4 type 2" evidence="9">
    <location>
        <begin position="140"/>
        <end position="192"/>
    </location>
</feature>
<dbReference type="CDD" id="cd06171">
    <property type="entry name" value="Sigma70_r4"/>
    <property type="match status" value="1"/>
</dbReference>
<feature type="domain" description="RNA polymerase sigma-70 region 2" evidence="8">
    <location>
        <begin position="23"/>
        <end position="86"/>
    </location>
</feature>
<dbReference type="GO" id="GO:0006352">
    <property type="term" value="P:DNA-templated transcription initiation"/>
    <property type="evidence" value="ECO:0007669"/>
    <property type="project" value="InterPro"/>
</dbReference>
<name>A0A8H9MCW3_9PSEU</name>
<dbReference type="EMBL" id="BNAV01000002">
    <property type="protein sequence ID" value="GHF47332.1"/>
    <property type="molecule type" value="Genomic_DNA"/>
</dbReference>
<dbReference type="GO" id="GO:0016987">
    <property type="term" value="F:sigma factor activity"/>
    <property type="evidence" value="ECO:0007669"/>
    <property type="project" value="UniProtKB-KW"/>
</dbReference>